<comment type="similarity">
    <text evidence="2">Belongs to the glycosyltransferase 2 family.</text>
</comment>
<comment type="pathway">
    <text evidence="1">Cell wall biogenesis; cell wall polysaccharide biosynthesis.</text>
</comment>
<evidence type="ECO:0000256" key="1">
    <source>
        <dbReference type="ARBA" id="ARBA00004776"/>
    </source>
</evidence>
<evidence type="ECO:0000256" key="2">
    <source>
        <dbReference type="ARBA" id="ARBA00006739"/>
    </source>
</evidence>
<proteinExistence type="inferred from homology"/>
<evidence type="ECO:0000313" key="7">
    <source>
        <dbReference type="Proteomes" id="UP000313395"/>
    </source>
</evidence>
<dbReference type="SUPFAM" id="SSF53448">
    <property type="entry name" value="Nucleotide-diphospho-sugar transferases"/>
    <property type="match status" value="1"/>
</dbReference>
<dbReference type="InterPro" id="IPR029044">
    <property type="entry name" value="Nucleotide-diphossugar_trans"/>
</dbReference>
<gene>
    <name evidence="6" type="ORF">FHK04_09615</name>
</gene>
<dbReference type="EMBL" id="VENO01000003">
    <property type="protein sequence ID" value="TNV68460.1"/>
    <property type="molecule type" value="Genomic_DNA"/>
</dbReference>
<keyword evidence="3" id="KW-0328">Glycosyltransferase</keyword>
<evidence type="ECO:0000256" key="3">
    <source>
        <dbReference type="ARBA" id="ARBA00022676"/>
    </source>
</evidence>
<comment type="caution">
    <text evidence="6">The sequence shown here is derived from an EMBL/GenBank/DDBJ whole genome shotgun (WGS) entry which is preliminary data.</text>
</comment>
<name>A0A5C5E7F2_9LACT</name>
<evidence type="ECO:0000256" key="4">
    <source>
        <dbReference type="ARBA" id="ARBA00022679"/>
    </source>
</evidence>
<organism evidence="6 7">
    <name type="scientific">Trichococcus shcherbakoviae subsp. psychrophilus</name>
    <dbReference type="NCBI Taxonomy" id="2585775"/>
    <lineage>
        <taxon>Bacteria</taxon>
        <taxon>Bacillati</taxon>
        <taxon>Bacillota</taxon>
        <taxon>Bacilli</taxon>
        <taxon>Lactobacillales</taxon>
        <taxon>Carnobacteriaceae</taxon>
        <taxon>Trichococcus</taxon>
    </lineage>
</organism>
<accession>A0A5C5E7F2</accession>
<sequence length="293" mass="33839">MSIKNKIVLNTEPNIYLIIVTYNPNDSLLTNISNMSVFVKEIVIVDNASSNKKILNKVRSLDSCNVTIIENIENLGLATALNQGIKYALQNKSEYIITLDQDSYFEQGSINVLYDRIVNLPDVALLGPDVINLYTKKRKYPKFKFDDGLYYLQACVMQSGAIYRSSVFEDTGLFEEKLFIYYIDDDFCKRLATNYKIAICNDAILYHEEGENGEKIYGGRKIFYRKYSSNAMYYISRNCIYMIKKYGVSESKRLFTELRNILLFQDNKIELFKSYSSGIKDGIIGKFGERHEM</sequence>
<dbReference type="PANTHER" id="PTHR43179">
    <property type="entry name" value="RHAMNOSYLTRANSFERASE WBBL"/>
    <property type="match status" value="1"/>
</dbReference>
<dbReference type="Proteomes" id="UP000313395">
    <property type="component" value="Unassembled WGS sequence"/>
</dbReference>
<evidence type="ECO:0000313" key="6">
    <source>
        <dbReference type="EMBL" id="TNV68460.1"/>
    </source>
</evidence>
<reference evidence="6 7" key="1">
    <citation type="submission" date="2019-06" db="EMBL/GenBank/DDBJ databases">
        <title>Description Trichococcus psychrophilus sp. nov., isolated from a cold spring, by genomic and phenotypic analyses.</title>
        <authorList>
            <person name="Zakharyuk A."/>
        </authorList>
    </citation>
    <scope>NUCLEOTIDE SEQUENCE [LARGE SCALE GENOMIC DNA]</scope>
    <source>
        <strain evidence="6 7">SKBG</strain>
    </source>
</reference>
<dbReference type="InterPro" id="IPR001173">
    <property type="entry name" value="Glyco_trans_2-like"/>
</dbReference>
<dbReference type="RefSeq" id="WP_140186493.1">
    <property type="nucleotide sequence ID" value="NZ_VENO01000003.1"/>
</dbReference>
<dbReference type="AlphaFoldDB" id="A0A5C5E7F2"/>
<keyword evidence="7" id="KW-1185">Reference proteome</keyword>
<dbReference type="Gene3D" id="3.90.550.10">
    <property type="entry name" value="Spore Coat Polysaccharide Biosynthesis Protein SpsA, Chain A"/>
    <property type="match status" value="1"/>
</dbReference>
<dbReference type="GO" id="GO:0016757">
    <property type="term" value="F:glycosyltransferase activity"/>
    <property type="evidence" value="ECO:0007669"/>
    <property type="project" value="UniProtKB-KW"/>
</dbReference>
<feature type="domain" description="Glycosyltransferase 2-like" evidence="5">
    <location>
        <begin position="17"/>
        <end position="170"/>
    </location>
</feature>
<dbReference type="PANTHER" id="PTHR43179:SF12">
    <property type="entry name" value="GALACTOFURANOSYLTRANSFERASE GLFT2"/>
    <property type="match status" value="1"/>
</dbReference>
<keyword evidence="4 6" id="KW-0808">Transferase</keyword>
<evidence type="ECO:0000259" key="5">
    <source>
        <dbReference type="Pfam" id="PF00535"/>
    </source>
</evidence>
<dbReference type="Pfam" id="PF00535">
    <property type="entry name" value="Glycos_transf_2"/>
    <property type="match status" value="1"/>
</dbReference>
<protein>
    <submittedName>
        <fullName evidence="6">Glycosyltransferase</fullName>
    </submittedName>
</protein>